<sequence length="124" mass="13890">MTDYRHEIDFKSMMERLGDFWDLAEELASMTMTDAPIVLGQLKTSLTQEDLESAHRHAHSLQGLVATVGCTRCEATASRIEKLIAAGDFETSRSLLPELTIQLDQSLQGLKQIIDDSQPAKRDR</sequence>
<reference evidence="3 4" key="1">
    <citation type="submission" date="2019-02" db="EMBL/GenBank/DDBJ databases">
        <title>Deep-cultivation of Planctomycetes and their phenomic and genomic characterization uncovers novel biology.</title>
        <authorList>
            <person name="Wiegand S."/>
            <person name="Jogler M."/>
            <person name="Boedeker C."/>
            <person name="Pinto D."/>
            <person name="Vollmers J."/>
            <person name="Rivas-Marin E."/>
            <person name="Kohn T."/>
            <person name="Peeters S.H."/>
            <person name="Heuer A."/>
            <person name="Rast P."/>
            <person name="Oberbeckmann S."/>
            <person name="Bunk B."/>
            <person name="Jeske O."/>
            <person name="Meyerdierks A."/>
            <person name="Storesund J.E."/>
            <person name="Kallscheuer N."/>
            <person name="Luecker S."/>
            <person name="Lage O.M."/>
            <person name="Pohl T."/>
            <person name="Merkel B.J."/>
            <person name="Hornburger P."/>
            <person name="Mueller R.-W."/>
            <person name="Bruemmer F."/>
            <person name="Labrenz M."/>
            <person name="Spormann A.M."/>
            <person name="Op den Camp H."/>
            <person name="Overmann J."/>
            <person name="Amann R."/>
            <person name="Jetten M.S.M."/>
            <person name="Mascher T."/>
            <person name="Medema M.H."/>
            <person name="Devos D.P."/>
            <person name="Kaster A.-K."/>
            <person name="Ovreas L."/>
            <person name="Rohde M."/>
            <person name="Galperin M.Y."/>
            <person name="Jogler C."/>
        </authorList>
    </citation>
    <scope>NUCLEOTIDE SEQUENCE [LARGE SCALE GENOMIC DNA]</scope>
    <source>
        <strain evidence="3 4">Spb1</strain>
    </source>
</reference>
<proteinExistence type="predicted"/>
<dbReference type="SUPFAM" id="SSF47226">
    <property type="entry name" value="Histidine-containing phosphotransfer domain, HPT domain"/>
    <property type="match status" value="1"/>
</dbReference>
<keyword evidence="4" id="KW-1185">Reference proteome</keyword>
<dbReference type="InterPro" id="IPR036641">
    <property type="entry name" value="HPT_dom_sf"/>
</dbReference>
<evidence type="ECO:0000313" key="4">
    <source>
        <dbReference type="Proteomes" id="UP000315349"/>
    </source>
</evidence>
<dbReference type="RefSeq" id="WP_145297663.1">
    <property type="nucleotide sequence ID" value="NZ_CP036299.1"/>
</dbReference>
<name>A0A518GLQ9_9PLAN</name>
<accession>A0A518GLQ9</accession>
<evidence type="ECO:0000256" key="1">
    <source>
        <dbReference type="PROSITE-ProRule" id="PRU00110"/>
    </source>
</evidence>
<organism evidence="3 4">
    <name type="scientific">Planctopirus ephydatiae</name>
    <dbReference type="NCBI Taxonomy" id="2528019"/>
    <lineage>
        <taxon>Bacteria</taxon>
        <taxon>Pseudomonadati</taxon>
        <taxon>Planctomycetota</taxon>
        <taxon>Planctomycetia</taxon>
        <taxon>Planctomycetales</taxon>
        <taxon>Planctomycetaceae</taxon>
        <taxon>Planctopirus</taxon>
    </lineage>
</organism>
<dbReference type="EMBL" id="CP036299">
    <property type="protein sequence ID" value="QDV29592.1"/>
    <property type="molecule type" value="Genomic_DNA"/>
</dbReference>
<evidence type="ECO:0000259" key="2">
    <source>
        <dbReference type="PROSITE" id="PS50894"/>
    </source>
</evidence>
<evidence type="ECO:0000313" key="3">
    <source>
        <dbReference type="EMBL" id="QDV29592.1"/>
    </source>
</evidence>
<dbReference type="KEGG" id="peh:Spb1_15050"/>
<gene>
    <name evidence="3" type="ORF">Spb1_15050</name>
</gene>
<feature type="domain" description="HPt" evidence="2">
    <location>
        <begin position="20"/>
        <end position="117"/>
    </location>
</feature>
<dbReference type="OrthoDB" id="214330at2"/>
<keyword evidence="1" id="KW-0597">Phosphoprotein</keyword>
<protein>
    <submittedName>
        <fullName evidence="3">Hpt domain protein</fullName>
    </submittedName>
</protein>
<dbReference type="InterPro" id="IPR008207">
    <property type="entry name" value="Sig_transdc_His_kin_Hpt_dom"/>
</dbReference>
<dbReference type="Gene3D" id="1.20.120.160">
    <property type="entry name" value="HPT domain"/>
    <property type="match status" value="1"/>
</dbReference>
<dbReference type="GO" id="GO:0000160">
    <property type="term" value="P:phosphorelay signal transduction system"/>
    <property type="evidence" value="ECO:0007669"/>
    <property type="project" value="InterPro"/>
</dbReference>
<feature type="modified residue" description="Phosphohistidine" evidence="1">
    <location>
        <position position="59"/>
    </location>
</feature>
<dbReference type="Pfam" id="PF01627">
    <property type="entry name" value="Hpt"/>
    <property type="match status" value="1"/>
</dbReference>
<dbReference type="PROSITE" id="PS50894">
    <property type="entry name" value="HPT"/>
    <property type="match status" value="1"/>
</dbReference>
<dbReference type="AlphaFoldDB" id="A0A518GLQ9"/>
<dbReference type="Proteomes" id="UP000315349">
    <property type="component" value="Chromosome"/>
</dbReference>
<dbReference type="GO" id="GO:0004672">
    <property type="term" value="F:protein kinase activity"/>
    <property type="evidence" value="ECO:0007669"/>
    <property type="project" value="UniProtKB-ARBA"/>
</dbReference>